<accession>A0A0P0D2Q4</accession>
<organism evidence="2 3">
    <name type="scientific">Rufibacter tibetensis</name>
    <dbReference type="NCBI Taxonomy" id="512763"/>
    <lineage>
        <taxon>Bacteria</taxon>
        <taxon>Pseudomonadati</taxon>
        <taxon>Bacteroidota</taxon>
        <taxon>Cytophagia</taxon>
        <taxon>Cytophagales</taxon>
        <taxon>Hymenobacteraceae</taxon>
        <taxon>Rufibacter</taxon>
    </lineage>
</organism>
<dbReference type="SUPFAM" id="SSF74653">
    <property type="entry name" value="TolA/TonB C-terminal domain"/>
    <property type="match status" value="1"/>
</dbReference>
<protein>
    <recommendedName>
        <fullName evidence="1">TonB C-terminal domain-containing protein</fullName>
    </recommendedName>
</protein>
<name>A0A0P0D2Q4_9BACT</name>
<dbReference type="PANTHER" id="PTHR33446">
    <property type="entry name" value="PROTEIN TONB-RELATED"/>
    <property type="match status" value="1"/>
</dbReference>
<dbReference type="Pfam" id="PF03544">
    <property type="entry name" value="TonB_C"/>
    <property type="match status" value="1"/>
</dbReference>
<dbReference type="Proteomes" id="UP000061382">
    <property type="component" value="Chromosome"/>
</dbReference>
<dbReference type="KEGG" id="rti:DC20_11055"/>
<sequence length="121" mass="13614">MLRKEHLILQDNSGIIYTEKDSLDKRPEFPGGHRAMLKFLGDKFRVPEDAKKVGINGELVLGFVVRPDGTTKDIEVVKSLYPSIDAEGMRVVANMPLWNPGILKGKPVNVRCTVPYRIVIR</sequence>
<dbReference type="Gene3D" id="3.30.1150.10">
    <property type="match status" value="1"/>
</dbReference>
<reference evidence="2 3" key="1">
    <citation type="submission" date="2015-08" db="EMBL/GenBank/DDBJ databases">
        <title>Complete genome sequence of Rufibacter tibetensis strain 1351t, a radiation-resistant bacterium from tibet plateau.</title>
        <authorList>
            <person name="Dai J."/>
        </authorList>
    </citation>
    <scope>NUCLEOTIDE SEQUENCE [LARGE SCALE GENOMIC DNA]</scope>
    <source>
        <strain evidence="2 3">1351</strain>
    </source>
</reference>
<dbReference type="AlphaFoldDB" id="A0A0P0D2Q4"/>
<dbReference type="GO" id="GO:0031992">
    <property type="term" value="F:energy transducer activity"/>
    <property type="evidence" value="ECO:0007669"/>
    <property type="project" value="TreeGrafter"/>
</dbReference>
<dbReference type="EMBL" id="CP012643">
    <property type="protein sequence ID" value="ALJ01392.1"/>
    <property type="molecule type" value="Genomic_DNA"/>
</dbReference>
<dbReference type="InterPro" id="IPR051045">
    <property type="entry name" value="TonB-dependent_transducer"/>
</dbReference>
<dbReference type="PROSITE" id="PS52015">
    <property type="entry name" value="TONB_CTD"/>
    <property type="match status" value="1"/>
</dbReference>
<dbReference type="GO" id="GO:0055085">
    <property type="term" value="P:transmembrane transport"/>
    <property type="evidence" value="ECO:0007669"/>
    <property type="project" value="InterPro"/>
</dbReference>
<feature type="domain" description="TonB C-terminal" evidence="1">
    <location>
        <begin position="31"/>
        <end position="121"/>
    </location>
</feature>
<dbReference type="STRING" id="512763.DC20_11055"/>
<dbReference type="PANTHER" id="PTHR33446:SF2">
    <property type="entry name" value="PROTEIN TONB"/>
    <property type="match status" value="1"/>
</dbReference>
<evidence type="ECO:0000313" key="2">
    <source>
        <dbReference type="EMBL" id="ALJ01392.1"/>
    </source>
</evidence>
<gene>
    <name evidence="2" type="ORF">DC20_11055</name>
</gene>
<keyword evidence="3" id="KW-1185">Reference proteome</keyword>
<dbReference type="GO" id="GO:0098797">
    <property type="term" value="C:plasma membrane protein complex"/>
    <property type="evidence" value="ECO:0007669"/>
    <property type="project" value="TreeGrafter"/>
</dbReference>
<proteinExistence type="predicted"/>
<evidence type="ECO:0000313" key="3">
    <source>
        <dbReference type="Proteomes" id="UP000061382"/>
    </source>
</evidence>
<evidence type="ECO:0000259" key="1">
    <source>
        <dbReference type="PROSITE" id="PS52015"/>
    </source>
</evidence>
<dbReference type="PATRIC" id="fig|512763.3.peg.2432"/>
<dbReference type="InterPro" id="IPR037682">
    <property type="entry name" value="TonB_C"/>
</dbReference>